<organism evidence="3 7">
    <name type="scientific">Moraxella nonliquefaciens</name>
    <dbReference type="NCBI Taxonomy" id="478"/>
    <lineage>
        <taxon>Bacteria</taxon>
        <taxon>Pseudomonadati</taxon>
        <taxon>Pseudomonadota</taxon>
        <taxon>Gammaproteobacteria</taxon>
        <taxon>Moraxellales</taxon>
        <taxon>Moraxellaceae</taxon>
        <taxon>Moraxella</taxon>
    </lineage>
</organism>
<evidence type="ECO:0000313" key="7">
    <source>
        <dbReference type="Proteomes" id="UP000092671"/>
    </source>
</evidence>
<feature type="compositionally biased region" description="Basic and acidic residues" evidence="1">
    <location>
        <begin position="102"/>
        <end position="111"/>
    </location>
</feature>
<evidence type="ECO:0000256" key="2">
    <source>
        <dbReference type="SAM" id="Phobius"/>
    </source>
</evidence>
<dbReference type="AlphaFoldDB" id="A0A1B8PMC4"/>
<keyword evidence="2" id="KW-0472">Membrane</keyword>
<name>A0A1B8PMC4_MORNO</name>
<evidence type="ECO:0000313" key="4">
    <source>
        <dbReference type="EMBL" id="OBX83237.1"/>
    </source>
</evidence>
<sequence length="119" mass="13604">MNQHGHVVVQTDLRLPIAIKKRTTLLVRFGLILLFGMLSACQHIQWTDSPLPITLNPNSPEHAPNLQQKQSSTHPHTKNPTINNHPTPKPHTPKPHTPKPHTPKEAKHERPIFLLEDWF</sequence>
<keyword evidence="2" id="KW-1133">Transmembrane helix</keyword>
<dbReference type="Proteomes" id="UP000594834">
    <property type="component" value="Chromosome"/>
</dbReference>
<evidence type="ECO:0000313" key="3">
    <source>
        <dbReference type="EMBL" id="OBX52199.1"/>
    </source>
</evidence>
<gene>
    <name evidence="4" type="ORF">A7456_04090</name>
    <name evidence="3" type="ORF">A9Z60_00475</name>
    <name evidence="5" type="ORF">I6G26_06480</name>
</gene>
<accession>A0A1B8PMC4</accession>
<feature type="region of interest" description="Disordered" evidence="1">
    <location>
        <begin position="49"/>
        <end position="111"/>
    </location>
</feature>
<reference evidence="3 7" key="2">
    <citation type="submission" date="2016-06" db="EMBL/GenBank/DDBJ databases">
        <title>Draft genome of Moraxella nonliquefaciens CCUG 60284.</title>
        <authorList>
            <person name="Salva-Serra F."/>
            <person name="Engstrom-Jakobsson H."/>
            <person name="Thorell K."/>
            <person name="Gonzales-Siles L."/>
            <person name="Karlsson R."/>
            <person name="Boulund F."/>
            <person name="Engstrand L."/>
            <person name="Kristiansson E."/>
            <person name="Moore E."/>
        </authorList>
    </citation>
    <scope>NUCLEOTIDE SEQUENCE [LARGE SCALE GENOMIC DNA]</scope>
    <source>
        <strain evidence="3 7">CCUG 60284</strain>
    </source>
</reference>
<proteinExistence type="predicted"/>
<dbReference type="EMBL" id="LZDN01000001">
    <property type="protein sequence ID" value="OBX52199.1"/>
    <property type="molecule type" value="Genomic_DNA"/>
</dbReference>
<feature type="compositionally biased region" description="Polar residues" evidence="1">
    <location>
        <begin position="55"/>
        <end position="72"/>
    </location>
</feature>
<dbReference type="EMBL" id="LXTW01000032">
    <property type="protein sequence ID" value="OBX83237.1"/>
    <property type="molecule type" value="Genomic_DNA"/>
</dbReference>
<dbReference type="OrthoDB" id="9908871at2"/>
<evidence type="ECO:0000313" key="5">
    <source>
        <dbReference type="EMBL" id="QPT43738.1"/>
    </source>
</evidence>
<reference evidence="4 6" key="1">
    <citation type="submission" date="2016-05" db="EMBL/GenBank/DDBJ databases">
        <title>Draft genome sequence of Moraxella nonliquefaciens CCUG 348T.</title>
        <authorList>
            <person name="Salva-Serra F."/>
            <person name="Engstrom-Jakobsson H."/>
            <person name="Thorell K."/>
            <person name="Gonzales-Siles L."/>
            <person name="Karlsson R."/>
            <person name="Boulund F."/>
            <person name="Engstrand L."/>
            <person name="Kristiansson E."/>
            <person name="Moore E."/>
        </authorList>
    </citation>
    <scope>NUCLEOTIDE SEQUENCE [LARGE SCALE GENOMIC DNA]</scope>
    <source>
        <strain evidence="4 6">CCUG 348</strain>
    </source>
</reference>
<evidence type="ECO:0000256" key="1">
    <source>
        <dbReference type="SAM" id="MobiDB-lite"/>
    </source>
</evidence>
<dbReference type="EMBL" id="CP065728">
    <property type="protein sequence ID" value="QPT43738.1"/>
    <property type="molecule type" value="Genomic_DNA"/>
</dbReference>
<reference evidence="5 8" key="3">
    <citation type="submission" date="2020-12" db="EMBL/GenBank/DDBJ databases">
        <title>FDA dAtabase for Regulatory Grade micrObial Sequences (FDA-ARGOS): Supporting development and validation of Infectious Disease Dx tests.</title>
        <authorList>
            <person name="Sproer C."/>
            <person name="Gronow S."/>
            <person name="Severitt S."/>
            <person name="Schroder I."/>
            <person name="Tallon L."/>
            <person name="Sadzewicz L."/>
            <person name="Zhao X."/>
            <person name="Boylan J."/>
            <person name="Ott S."/>
            <person name="Bowen H."/>
            <person name="Vavikolanu K."/>
            <person name="Mehta A."/>
            <person name="Aluvathingal J."/>
            <person name="Nadendla S."/>
            <person name="Lowell S."/>
            <person name="Myers T."/>
            <person name="Yan Y."/>
            <person name="Sichtig H."/>
        </authorList>
    </citation>
    <scope>NUCLEOTIDE SEQUENCE [LARGE SCALE GENOMIC DNA]</scope>
    <source>
        <strain evidence="5 8">FDAARGOS_869</strain>
    </source>
</reference>
<dbReference type="Proteomes" id="UP000092671">
    <property type="component" value="Unassembled WGS sequence"/>
</dbReference>
<protein>
    <submittedName>
        <fullName evidence="3">Uncharacterized protein</fullName>
    </submittedName>
</protein>
<evidence type="ECO:0000313" key="8">
    <source>
        <dbReference type="Proteomes" id="UP000594834"/>
    </source>
</evidence>
<keyword evidence="8" id="KW-1185">Reference proteome</keyword>
<feature type="transmembrane region" description="Helical" evidence="2">
    <location>
        <begin position="25"/>
        <end position="46"/>
    </location>
</feature>
<dbReference type="Proteomes" id="UP000092575">
    <property type="component" value="Unassembled WGS sequence"/>
</dbReference>
<evidence type="ECO:0000313" key="6">
    <source>
        <dbReference type="Proteomes" id="UP000092575"/>
    </source>
</evidence>
<keyword evidence="2" id="KW-0812">Transmembrane</keyword>
<dbReference type="STRING" id="478.A7456_04090"/>
<feature type="compositionally biased region" description="Basic residues" evidence="1">
    <location>
        <begin position="91"/>
        <end position="101"/>
    </location>
</feature>
<dbReference type="RefSeq" id="WP_066890634.1">
    <property type="nucleotide sequence ID" value="NZ_CP065728.1"/>
</dbReference>